<keyword evidence="1" id="KW-0812">Transmembrane</keyword>
<protein>
    <recommendedName>
        <fullName evidence="4">PH domain-containing protein</fullName>
    </recommendedName>
</protein>
<dbReference type="AlphaFoldDB" id="A0A7L5ADP6"/>
<dbReference type="Proteomes" id="UP000464507">
    <property type="component" value="Chromosome"/>
</dbReference>
<evidence type="ECO:0000313" key="2">
    <source>
        <dbReference type="EMBL" id="QHO68348.1"/>
    </source>
</evidence>
<sequence>MAATDHDPVVLTRVVPRRILVRNALWSYLLISLALFGSLYYLSIPRGTWPGLVAGQLVTILVCLTAYLRYRLTYIEVTTESIIERGFFGFTRRIPLSRVATTVLAETYRSHAPDSTPQLVVRDAAGRRLLRMRGTFWSLAAIRRVADATGVPTEHYPDPITSREFFANFPGSAYWFEHRPALFVVTVLAVFAVSLAVVLGLMWLAGIPMTLGD</sequence>
<gene>
    <name evidence="2" type="ORF">BHD05_00510</name>
</gene>
<dbReference type="RefSeq" id="WP_161884704.1">
    <property type="nucleotide sequence ID" value="NZ_CP017146.1"/>
</dbReference>
<feature type="transmembrane region" description="Helical" evidence="1">
    <location>
        <begin position="49"/>
        <end position="68"/>
    </location>
</feature>
<name>A0A7L5ADP6_9MICO</name>
<keyword evidence="3" id="KW-1185">Reference proteome</keyword>
<accession>A0A7L5ADP6</accession>
<feature type="transmembrane region" description="Helical" evidence="1">
    <location>
        <begin position="25"/>
        <end position="43"/>
    </location>
</feature>
<dbReference type="OrthoDB" id="5116324at2"/>
<proteinExistence type="predicted"/>
<dbReference type="KEGG" id="mant:BHD05_00510"/>
<evidence type="ECO:0008006" key="4">
    <source>
        <dbReference type="Google" id="ProtNLM"/>
    </source>
</evidence>
<organism evidence="2 3">
    <name type="scientific">Marisediminicola antarctica</name>
    <dbReference type="NCBI Taxonomy" id="674079"/>
    <lineage>
        <taxon>Bacteria</taxon>
        <taxon>Bacillati</taxon>
        <taxon>Actinomycetota</taxon>
        <taxon>Actinomycetes</taxon>
        <taxon>Micrococcales</taxon>
        <taxon>Microbacteriaceae</taxon>
        <taxon>Marisediminicola</taxon>
    </lineage>
</organism>
<evidence type="ECO:0000256" key="1">
    <source>
        <dbReference type="SAM" id="Phobius"/>
    </source>
</evidence>
<evidence type="ECO:0000313" key="3">
    <source>
        <dbReference type="Proteomes" id="UP000464507"/>
    </source>
</evidence>
<keyword evidence="1" id="KW-1133">Transmembrane helix</keyword>
<dbReference type="EMBL" id="CP017146">
    <property type="protein sequence ID" value="QHO68348.1"/>
    <property type="molecule type" value="Genomic_DNA"/>
</dbReference>
<keyword evidence="1" id="KW-0472">Membrane</keyword>
<feature type="transmembrane region" description="Helical" evidence="1">
    <location>
        <begin position="181"/>
        <end position="205"/>
    </location>
</feature>
<reference evidence="2 3" key="1">
    <citation type="submission" date="2016-09" db="EMBL/GenBank/DDBJ databases">
        <title>Complete genome sequence of microbes from the polar regions.</title>
        <authorList>
            <person name="Liao L."/>
            <person name="Chen B."/>
        </authorList>
    </citation>
    <scope>NUCLEOTIDE SEQUENCE [LARGE SCALE GENOMIC DNA]</scope>
    <source>
        <strain evidence="2 3">ZS314</strain>
    </source>
</reference>